<dbReference type="NCBIfam" id="NF001924">
    <property type="entry name" value="PRK00702.1"/>
    <property type="match status" value="1"/>
</dbReference>
<dbReference type="NCBIfam" id="TIGR00021">
    <property type="entry name" value="rpiA"/>
    <property type="match status" value="1"/>
</dbReference>
<evidence type="ECO:0000256" key="1">
    <source>
        <dbReference type="ARBA" id="ARBA00001713"/>
    </source>
</evidence>
<dbReference type="CDD" id="cd01398">
    <property type="entry name" value="RPI_A"/>
    <property type="match status" value="1"/>
</dbReference>
<dbReference type="GO" id="GO:0004751">
    <property type="term" value="F:ribose-5-phosphate isomerase activity"/>
    <property type="evidence" value="ECO:0007669"/>
    <property type="project" value="UniProtKB-UniRule"/>
</dbReference>
<dbReference type="SUPFAM" id="SSF75445">
    <property type="entry name" value="D-ribose-5-phosphate isomerase (RpiA), lid domain"/>
    <property type="match status" value="1"/>
</dbReference>
<evidence type="ECO:0000313" key="7">
    <source>
        <dbReference type="Proteomes" id="UP000000674"/>
    </source>
</evidence>
<evidence type="ECO:0000313" key="6">
    <source>
        <dbReference type="EMBL" id="ABK14157.1"/>
    </source>
</evidence>
<dbReference type="GO" id="GO:0009052">
    <property type="term" value="P:pentose-phosphate shunt, non-oxidative branch"/>
    <property type="evidence" value="ECO:0007669"/>
    <property type="project" value="InterPro"/>
</dbReference>
<dbReference type="SUPFAM" id="SSF100950">
    <property type="entry name" value="NagB/RpiA/CoA transferase-like"/>
    <property type="match status" value="1"/>
</dbReference>
<dbReference type="InterPro" id="IPR004788">
    <property type="entry name" value="Ribose5P_isomerase_type_A"/>
</dbReference>
<keyword evidence="4 6" id="KW-0413">Isomerase</keyword>
<reference evidence="6 7" key="1">
    <citation type="submission" date="2006-10" db="EMBL/GenBank/DDBJ databases">
        <title>Complete sequence of Methanosaeta thermophila PT.</title>
        <authorList>
            <consortium name="US DOE Joint Genome Institute"/>
            <person name="Copeland A."/>
            <person name="Lucas S."/>
            <person name="Lapidus A."/>
            <person name="Barry K."/>
            <person name="Detter J.C."/>
            <person name="Glavina del Rio T."/>
            <person name="Hammon N."/>
            <person name="Israni S."/>
            <person name="Pitluck S."/>
            <person name="Chain P."/>
            <person name="Malfatti S."/>
            <person name="Shin M."/>
            <person name="Vergez L."/>
            <person name="Schmutz J."/>
            <person name="Larimer F."/>
            <person name="Land M."/>
            <person name="Hauser L."/>
            <person name="Kyrpides N."/>
            <person name="Kim E."/>
            <person name="Smith K.S."/>
            <person name="Ingram-Smith C."/>
            <person name="Richardson P."/>
        </authorList>
    </citation>
    <scope>NUCLEOTIDE SEQUENCE [LARGE SCALE GENOMIC DNA]</scope>
    <source>
        <strain evidence="7">DSM 6194 / JCM 14653 / NBRC 101360 / PT</strain>
    </source>
</reference>
<dbReference type="FunFam" id="3.40.50.1360:FF:000001">
    <property type="entry name" value="Ribose-5-phosphate isomerase A"/>
    <property type="match status" value="1"/>
</dbReference>
<dbReference type="KEGG" id="mtp:Mthe_0364"/>
<dbReference type="Pfam" id="PF06026">
    <property type="entry name" value="Rib_5-P_isom_A"/>
    <property type="match status" value="1"/>
</dbReference>
<dbReference type="PANTHER" id="PTHR11934:SF0">
    <property type="entry name" value="RIBOSE-5-PHOSPHATE ISOMERASE"/>
    <property type="match status" value="1"/>
</dbReference>
<organism evidence="6 7">
    <name type="scientific">Methanothrix thermoacetophila (strain DSM 6194 / JCM 14653 / NBRC 101360 / PT)</name>
    <name type="common">Methanosaeta thermophila</name>
    <dbReference type="NCBI Taxonomy" id="349307"/>
    <lineage>
        <taxon>Archaea</taxon>
        <taxon>Methanobacteriati</taxon>
        <taxon>Methanobacteriota</taxon>
        <taxon>Stenosarchaea group</taxon>
        <taxon>Methanomicrobia</taxon>
        <taxon>Methanotrichales</taxon>
        <taxon>Methanotrichaceae</taxon>
        <taxon>Methanothrix</taxon>
    </lineage>
</organism>
<evidence type="ECO:0000256" key="4">
    <source>
        <dbReference type="ARBA" id="ARBA00023235"/>
    </source>
</evidence>
<dbReference type="EC" id="5.3.1.6" evidence="5"/>
<gene>
    <name evidence="6" type="ordered locus">Mthe_0364</name>
</gene>
<dbReference type="STRING" id="349307.Mthe_0364"/>
<keyword evidence="7" id="KW-1185">Reference proteome</keyword>
<comment type="subunit">
    <text evidence="3">Homotetramer.</text>
</comment>
<dbReference type="PANTHER" id="PTHR11934">
    <property type="entry name" value="RIBOSE-5-PHOSPHATE ISOMERASE"/>
    <property type="match status" value="1"/>
</dbReference>
<sequence length="206" mass="22126">MVVGLGTGSTVAWTIRAIGRMVAEGLDILAVPTSYQSEALAIECGIPLTTLSQNPVLDLAIDGVDQIDIRMNAIKGGGAAHTREKVVSIAARRFVVVADGSKRVEVLNRPVPVEVLPFAAMVVERELVRIGGYPVVRQARMKDGPVITDNGNFVMDVSFGEIRDPATLAQEISQIPGVVDHGIFTKIDELHIAHNGTVEVIRRNDL</sequence>
<comment type="similarity">
    <text evidence="2">Belongs to the ribose 5-phosphate isomerase family.</text>
</comment>
<comment type="catalytic activity">
    <reaction evidence="1">
        <text>aldehydo-D-ribose 5-phosphate = D-ribulose 5-phosphate</text>
        <dbReference type="Rhea" id="RHEA:14657"/>
        <dbReference type="ChEBI" id="CHEBI:58121"/>
        <dbReference type="ChEBI" id="CHEBI:58273"/>
        <dbReference type="EC" id="5.3.1.6"/>
    </reaction>
</comment>
<name>A0B633_METTP</name>
<dbReference type="Gene3D" id="3.40.50.1360">
    <property type="match status" value="1"/>
</dbReference>
<protein>
    <recommendedName>
        <fullName evidence="5">Ribose 5-phosphate isomerase A</fullName>
        <ecNumber evidence="5">5.3.1.6</ecNumber>
    </recommendedName>
</protein>
<dbReference type="GO" id="GO:0006014">
    <property type="term" value="P:D-ribose metabolic process"/>
    <property type="evidence" value="ECO:0007669"/>
    <property type="project" value="TreeGrafter"/>
</dbReference>
<dbReference type="InterPro" id="IPR037171">
    <property type="entry name" value="NagB/RpiA_transferase-like"/>
</dbReference>
<evidence type="ECO:0000256" key="3">
    <source>
        <dbReference type="ARBA" id="ARBA00011881"/>
    </source>
</evidence>
<dbReference type="EMBL" id="CP000477">
    <property type="protein sequence ID" value="ABK14157.1"/>
    <property type="molecule type" value="Genomic_DNA"/>
</dbReference>
<dbReference type="Proteomes" id="UP000000674">
    <property type="component" value="Chromosome"/>
</dbReference>
<accession>A0B633</accession>
<proteinExistence type="inferred from homology"/>
<dbReference type="GO" id="GO:0005829">
    <property type="term" value="C:cytosol"/>
    <property type="evidence" value="ECO:0007669"/>
    <property type="project" value="TreeGrafter"/>
</dbReference>
<evidence type="ECO:0000256" key="5">
    <source>
        <dbReference type="NCBIfam" id="TIGR00021"/>
    </source>
</evidence>
<dbReference type="AlphaFoldDB" id="A0B633"/>
<dbReference type="HOGENOM" id="CLU_056590_1_1_2"/>
<dbReference type="FunFam" id="3.30.70.260:FF:000018">
    <property type="entry name" value="Ribose-5-phosphate isomerase A"/>
    <property type="match status" value="1"/>
</dbReference>
<evidence type="ECO:0000256" key="2">
    <source>
        <dbReference type="ARBA" id="ARBA00008088"/>
    </source>
</evidence>
<dbReference type="Gene3D" id="3.30.70.260">
    <property type="match status" value="1"/>
</dbReference>